<gene>
    <name evidence="2" type="ORF">BK665_10150</name>
</gene>
<evidence type="ECO:0000313" key="2">
    <source>
        <dbReference type="EMBL" id="RON54680.1"/>
    </source>
</evidence>
<evidence type="ECO:0000313" key="3">
    <source>
        <dbReference type="Proteomes" id="UP000283627"/>
    </source>
</evidence>
<dbReference type="OrthoDB" id="9787053at2"/>
<dbReference type="PANTHER" id="PTHR36573">
    <property type="entry name" value="INTERMEMBRANE PHOSPHOLIPID TRANSPORT SYSTEM BINDING PROTEIN MLAC"/>
    <property type="match status" value="1"/>
</dbReference>
<feature type="chain" id="PRO_5019092490" evidence="1">
    <location>
        <begin position="25"/>
        <end position="218"/>
    </location>
</feature>
<evidence type="ECO:0000256" key="1">
    <source>
        <dbReference type="SAM" id="SignalP"/>
    </source>
</evidence>
<dbReference type="AlphaFoldDB" id="A0A423KLI7"/>
<dbReference type="Gene3D" id="3.10.450.710">
    <property type="entry name" value="Tgt2/MlaC"/>
    <property type="match status" value="1"/>
</dbReference>
<comment type="caution">
    <text evidence="2">The sequence shown here is derived from an EMBL/GenBank/DDBJ whole genome shotgun (WGS) entry which is preliminary data.</text>
</comment>
<dbReference type="InterPro" id="IPR042245">
    <property type="entry name" value="Tgt2/MlaC_sf"/>
</dbReference>
<accession>A0A423KLI7</accession>
<dbReference type="RefSeq" id="WP_123405305.1">
    <property type="nucleotide sequence ID" value="NZ_MOBP01000006.1"/>
</dbReference>
<dbReference type="Pfam" id="PF05494">
    <property type="entry name" value="MlaC"/>
    <property type="match status" value="1"/>
</dbReference>
<dbReference type="STRING" id="104087.PFAS1_06835"/>
<proteinExistence type="predicted"/>
<name>A0A423KLI7_9PSED</name>
<protein>
    <submittedName>
        <fullName evidence="2">Toluene tolerance protein</fullName>
    </submittedName>
</protein>
<dbReference type="PIRSF" id="PIRSF004649">
    <property type="entry name" value="MlaC"/>
    <property type="match status" value="1"/>
</dbReference>
<dbReference type="InterPro" id="IPR008869">
    <property type="entry name" value="MlaC/ttg2D"/>
</dbReference>
<keyword evidence="1" id="KW-0732">Signal</keyword>
<feature type="signal peptide" evidence="1">
    <location>
        <begin position="1"/>
        <end position="24"/>
    </location>
</feature>
<organism evidence="2 3">
    <name type="scientific">Pseudomonas frederiksbergensis</name>
    <dbReference type="NCBI Taxonomy" id="104087"/>
    <lineage>
        <taxon>Bacteria</taxon>
        <taxon>Pseudomonadati</taxon>
        <taxon>Pseudomonadota</taxon>
        <taxon>Gammaproteobacteria</taxon>
        <taxon>Pseudomonadales</taxon>
        <taxon>Pseudomonadaceae</taxon>
        <taxon>Pseudomonas</taxon>
    </lineage>
</organism>
<dbReference type="EMBL" id="MOBP01000006">
    <property type="protein sequence ID" value="RON54680.1"/>
    <property type="molecule type" value="Genomic_DNA"/>
</dbReference>
<sequence>MISTLRRGLLVLLAALPLMANAVAAQSAHDLVQDTTTRMLADLSANKEKYKTDPQDFYTALNTIVGPVVDAEGISKSIMTVKYSRKATPAQMQTFQENFKKGLFQFYGNALLEYNNQGITVEPAKDESGERTSVGMTVKGTNGAVYPVQYTLEKINGEWKLRNVIINGINIGKLFRDQFADAMQRNGNDLDKTINNWAGEVAKAKEATEKQPAQKQAQ</sequence>
<dbReference type="PANTHER" id="PTHR36573:SF1">
    <property type="entry name" value="INTERMEMBRANE PHOSPHOLIPID TRANSPORT SYSTEM BINDING PROTEIN MLAC"/>
    <property type="match status" value="1"/>
</dbReference>
<reference evidence="2 3" key="1">
    <citation type="submission" date="2016-10" db="EMBL/GenBank/DDBJ databases">
        <title>Comparative genome analysis of multiple Pseudomonas spp. focuses on biocontrol and plant growth promoting traits.</title>
        <authorList>
            <person name="Tao X.-Y."/>
            <person name="Taylor C.G."/>
        </authorList>
    </citation>
    <scope>NUCLEOTIDE SEQUENCE [LARGE SCALE GENOMIC DNA]</scope>
    <source>
        <strain evidence="2 3">39A2</strain>
    </source>
</reference>
<dbReference type="Proteomes" id="UP000283627">
    <property type="component" value="Unassembled WGS sequence"/>
</dbReference>